<feature type="domain" description="Ephrin RBD" evidence="8">
    <location>
        <begin position="370"/>
        <end position="490"/>
    </location>
</feature>
<dbReference type="AlphaFoldDB" id="A0A4U5VV63"/>
<organism evidence="9 10">
    <name type="scientific">Collichthys lucidus</name>
    <name type="common">Big head croaker</name>
    <name type="synonym">Sciaena lucida</name>
    <dbReference type="NCBI Taxonomy" id="240159"/>
    <lineage>
        <taxon>Eukaryota</taxon>
        <taxon>Metazoa</taxon>
        <taxon>Chordata</taxon>
        <taxon>Craniata</taxon>
        <taxon>Vertebrata</taxon>
        <taxon>Euteleostomi</taxon>
        <taxon>Actinopterygii</taxon>
        <taxon>Neopterygii</taxon>
        <taxon>Teleostei</taxon>
        <taxon>Neoteleostei</taxon>
        <taxon>Acanthomorphata</taxon>
        <taxon>Eupercaria</taxon>
        <taxon>Sciaenidae</taxon>
        <taxon>Collichthys</taxon>
    </lineage>
</organism>
<dbReference type="GO" id="GO:0007411">
    <property type="term" value="P:axon guidance"/>
    <property type="evidence" value="ECO:0007669"/>
    <property type="project" value="TreeGrafter"/>
</dbReference>
<comment type="similarity">
    <text evidence="6 7">Belongs to the ephrin family.</text>
</comment>
<keyword evidence="2" id="KW-0732">Signal</keyword>
<comment type="caution">
    <text evidence="6">Lacks conserved residue(s) required for the propagation of feature annotation.</text>
</comment>
<proteinExistence type="inferred from homology"/>
<gene>
    <name evidence="9" type="ORF">D9C73_027350</name>
</gene>
<keyword evidence="10" id="KW-1185">Reference proteome</keyword>
<dbReference type="PANTHER" id="PTHR11304:SF34">
    <property type="entry name" value="EPHRIN-B3"/>
    <property type="match status" value="1"/>
</dbReference>
<reference evidence="9 10" key="1">
    <citation type="submission" date="2019-01" db="EMBL/GenBank/DDBJ databases">
        <title>Genome Assembly of Collichthys lucidus.</title>
        <authorList>
            <person name="Cai M."/>
            <person name="Xiao S."/>
        </authorList>
    </citation>
    <scope>NUCLEOTIDE SEQUENCE [LARGE SCALE GENOMIC DNA]</scope>
    <source>
        <strain evidence="9">JT15FE1705JMU</strain>
        <tissue evidence="9">Muscle</tissue>
    </source>
</reference>
<accession>A0A4U5VV63</accession>
<sequence length="490" mass="55661">MRKNAQNKQKNEAAAPNDAPVFISNLFTMNTNSAVTSPPVARGGLTADRMHNRGLDLPLAQPATYDTISPNEAEAWEQAGREAGLSVNKSMRFPFLCQEHKHAPNLNQLHSIQFIALKKMSCQDPQCSITTHRPLNHLNGTNPDRCKSSRVHAEKRGERGRAGLKFKLQNGLVQALKRPFSITEPIKDEVKIKKRNMGKAAGRRKTNTAIVYYSLIDRSFAVSPWLPTHTRLWLAQGQPSRQRMEEVKVDVEFRTYTRAPHNIPCLSPRRLHLCARLWSGHGSGCRCGIWEMLELSDTPPKAGTTADNMRMDKRKERNTHAQSSRKSAHRIQEAIADFSNLLQNYSAFSSSPLVYAGSQTRQQIKRTSQFTAGVRLLAPGAKRFRDDKGYVLYPQIGDRLDLICPPLDTARSTPEYEFYKLYLVSSREQADRCEVTGAPNIVLTCDEPTRERRFTIKFQEFSPNLWGHEFKSMHDYYIIGNTSRKRHTRS</sequence>
<dbReference type="PROSITE" id="PS51551">
    <property type="entry name" value="EPHRIN_RBD_2"/>
    <property type="match status" value="1"/>
</dbReference>
<comment type="subcellular location">
    <subcellularLocation>
        <location evidence="1">Membrane</location>
    </subcellularLocation>
</comment>
<dbReference type="InterPro" id="IPR001799">
    <property type="entry name" value="Ephrin_RBD"/>
</dbReference>
<evidence type="ECO:0000256" key="4">
    <source>
        <dbReference type="ARBA" id="ARBA00023157"/>
    </source>
</evidence>
<dbReference type="GO" id="GO:0046875">
    <property type="term" value="F:ephrin receptor binding"/>
    <property type="evidence" value="ECO:0007669"/>
    <property type="project" value="TreeGrafter"/>
</dbReference>
<evidence type="ECO:0000259" key="8">
    <source>
        <dbReference type="PROSITE" id="PS51551"/>
    </source>
</evidence>
<dbReference type="Pfam" id="PF00812">
    <property type="entry name" value="Ephrin"/>
    <property type="match status" value="1"/>
</dbReference>
<dbReference type="EMBL" id="CM014101">
    <property type="protein sequence ID" value="TKS92664.1"/>
    <property type="molecule type" value="Genomic_DNA"/>
</dbReference>
<dbReference type="PANTHER" id="PTHR11304">
    <property type="entry name" value="EPHRIN"/>
    <property type="match status" value="1"/>
</dbReference>
<dbReference type="InterPro" id="IPR008972">
    <property type="entry name" value="Cupredoxin"/>
</dbReference>
<dbReference type="GO" id="GO:0005886">
    <property type="term" value="C:plasma membrane"/>
    <property type="evidence" value="ECO:0007669"/>
    <property type="project" value="TreeGrafter"/>
</dbReference>
<evidence type="ECO:0000256" key="7">
    <source>
        <dbReference type="RuleBase" id="RU004375"/>
    </source>
</evidence>
<keyword evidence="3 7" id="KW-0472">Membrane</keyword>
<name>A0A4U5VV63_COLLU</name>
<dbReference type="SUPFAM" id="SSF49503">
    <property type="entry name" value="Cupredoxins"/>
    <property type="match status" value="1"/>
</dbReference>
<dbReference type="STRING" id="240159.A0A4U5VV63"/>
<keyword evidence="4" id="KW-1015">Disulfide bond</keyword>
<evidence type="ECO:0000256" key="5">
    <source>
        <dbReference type="ARBA" id="ARBA00023180"/>
    </source>
</evidence>
<dbReference type="InterPro" id="IPR031328">
    <property type="entry name" value="Ephrin"/>
</dbReference>
<evidence type="ECO:0000256" key="6">
    <source>
        <dbReference type="PROSITE-ProRule" id="PRU00884"/>
    </source>
</evidence>
<dbReference type="PRINTS" id="PR01347">
    <property type="entry name" value="EPHRIN"/>
</dbReference>
<evidence type="ECO:0000256" key="3">
    <source>
        <dbReference type="ARBA" id="ARBA00023136"/>
    </source>
</evidence>
<protein>
    <submittedName>
        <fullName evidence="9">Ephrin-B3</fullName>
    </submittedName>
</protein>
<dbReference type="Proteomes" id="UP000298787">
    <property type="component" value="Chromosome 24"/>
</dbReference>
<dbReference type="Gene3D" id="2.60.40.420">
    <property type="entry name" value="Cupredoxins - blue copper proteins"/>
    <property type="match status" value="1"/>
</dbReference>
<evidence type="ECO:0000256" key="1">
    <source>
        <dbReference type="ARBA" id="ARBA00004370"/>
    </source>
</evidence>
<evidence type="ECO:0000313" key="10">
    <source>
        <dbReference type="Proteomes" id="UP000298787"/>
    </source>
</evidence>
<dbReference type="GO" id="GO:0048013">
    <property type="term" value="P:ephrin receptor signaling pathway"/>
    <property type="evidence" value="ECO:0007669"/>
    <property type="project" value="TreeGrafter"/>
</dbReference>
<evidence type="ECO:0000256" key="2">
    <source>
        <dbReference type="ARBA" id="ARBA00022729"/>
    </source>
</evidence>
<keyword evidence="5" id="KW-0325">Glycoprotein</keyword>
<evidence type="ECO:0000313" key="9">
    <source>
        <dbReference type="EMBL" id="TKS92664.1"/>
    </source>
</evidence>